<evidence type="ECO:0000256" key="1">
    <source>
        <dbReference type="SAM" id="MobiDB-lite"/>
    </source>
</evidence>
<feature type="region of interest" description="Disordered" evidence="1">
    <location>
        <begin position="888"/>
        <end position="924"/>
    </location>
</feature>
<dbReference type="InterPro" id="IPR026728">
    <property type="entry name" value="BLTP3A/B"/>
</dbReference>
<feature type="compositionally biased region" description="Acidic residues" evidence="1">
    <location>
        <begin position="891"/>
        <end position="901"/>
    </location>
</feature>
<feature type="region of interest" description="Disordered" evidence="1">
    <location>
        <begin position="813"/>
        <end position="860"/>
    </location>
</feature>
<feature type="region of interest" description="Disordered" evidence="1">
    <location>
        <begin position="1198"/>
        <end position="1220"/>
    </location>
</feature>
<name>A0A1D1W7N0_RAMVA</name>
<accession>A0A1D1W7N0</accession>
<dbReference type="EMBL" id="BDGG01000022">
    <property type="protein sequence ID" value="GAV09402.1"/>
    <property type="molecule type" value="Genomic_DNA"/>
</dbReference>
<dbReference type="AlphaFoldDB" id="A0A1D1W7N0"/>
<keyword evidence="3" id="KW-1185">Reference proteome</keyword>
<dbReference type="Pfam" id="PF24917">
    <property type="entry name" value="BLTP3A_B"/>
    <property type="match status" value="2"/>
</dbReference>
<proteinExistence type="predicted"/>
<organism evidence="2 3">
    <name type="scientific">Ramazzottius varieornatus</name>
    <name type="common">Water bear</name>
    <name type="synonym">Tardigrade</name>
    <dbReference type="NCBI Taxonomy" id="947166"/>
    <lineage>
        <taxon>Eukaryota</taxon>
        <taxon>Metazoa</taxon>
        <taxon>Ecdysozoa</taxon>
        <taxon>Tardigrada</taxon>
        <taxon>Eutardigrada</taxon>
        <taxon>Parachela</taxon>
        <taxon>Hypsibioidea</taxon>
        <taxon>Ramazzottiidae</taxon>
        <taxon>Ramazzottius</taxon>
    </lineage>
</organism>
<evidence type="ECO:0000313" key="3">
    <source>
        <dbReference type="Proteomes" id="UP000186922"/>
    </source>
</evidence>
<dbReference type="Proteomes" id="UP000186922">
    <property type="component" value="Unassembled WGS sequence"/>
</dbReference>
<evidence type="ECO:0000313" key="2">
    <source>
        <dbReference type="EMBL" id="GAV09402.1"/>
    </source>
</evidence>
<dbReference type="OrthoDB" id="43807at2759"/>
<dbReference type="PANTHER" id="PTHR22774:SF11">
    <property type="entry name" value="CHOREIN N-TERMINAL DOMAIN-CONTAINING PROTEIN"/>
    <property type="match status" value="1"/>
</dbReference>
<protein>
    <submittedName>
        <fullName evidence="2">Uncharacterized protein</fullName>
    </submittedName>
</protein>
<reference evidence="2 3" key="1">
    <citation type="journal article" date="2016" name="Nat. Commun.">
        <title>Extremotolerant tardigrade genome and improved radiotolerance of human cultured cells by tardigrade-unique protein.</title>
        <authorList>
            <person name="Hashimoto T."/>
            <person name="Horikawa D.D."/>
            <person name="Saito Y."/>
            <person name="Kuwahara H."/>
            <person name="Kozuka-Hata H."/>
            <person name="Shin-I T."/>
            <person name="Minakuchi Y."/>
            <person name="Ohishi K."/>
            <person name="Motoyama A."/>
            <person name="Aizu T."/>
            <person name="Enomoto A."/>
            <person name="Kondo K."/>
            <person name="Tanaka S."/>
            <person name="Hara Y."/>
            <person name="Koshikawa S."/>
            <person name="Sagara H."/>
            <person name="Miura T."/>
            <person name="Yokobori S."/>
            <person name="Miyagawa K."/>
            <person name="Suzuki Y."/>
            <person name="Kubo T."/>
            <person name="Oyama M."/>
            <person name="Kohara Y."/>
            <person name="Fujiyama A."/>
            <person name="Arakawa K."/>
            <person name="Katayama T."/>
            <person name="Toyoda A."/>
            <person name="Kunieda T."/>
        </authorList>
    </citation>
    <scope>NUCLEOTIDE SEQUENCE [LARGE SCALE GENOMIC DNA]</scope>
    <source>
        <strain evidence="2 3">YOKOZUNA-1</strain>
    </source>
</reference>
<dbReference type="STRING" id="947166.A0A1D1W7N0"/>
<gene>
    <name evidence="2" type="primary">RvY_18949-1</name>
    <name evidence="2" type="synonym">RvY_18949.1</name>
    <name evidence="2" type="ORF">RvY_18949</name>
</gene>
<feature type="compositionally biased region" description="Polar residues" evidence="1">
    <location>
        <begin position="1198"/>
        <end position="1212"/>
    </location>
</feature>
<comment type="caution">
    <text evidence="2">The sequence shown here is derived from an EMBL/GenBank/DDBJ whole genome shotgun (WGS) entry which is preliminary data.</text>
</comment>
<sequence length="1220" mass="136639">MTFLIKNQLSSYLEKYVKNFERDQLKLSVTKGRLELKDCDFNEDALTDLLELPTWLRLARVTCNRLYVKIGWRKIQHLPVHIHLDEVRVTLETCPELRTPTQGISALANKMPNMPEMKYRLPQKIGDGIYMSMNAMRIQFKSQLMLADVQLLQLRTYPSTPEWQETDDIAKGRVKNSELDETLIFRQMDFESMRVELRSIGQAATDARPIMLVTSAGNVRLIMKRRLSDALLLNIKADILLDNIQLTLSETEMKSTVDFVRDIMHLVKASNIQTRVRKAQHKYVNKQNTQKQLNAYLKKHIGEEYNAQVEKRPHIQDARARYYLRHAIWETSQHLLIRALDLTIVHDNSLPETFMEARQRARYADASMAMHLTDIRADIYPFHLVTEGNTSWLTRHREVPGSGEWINALLNGYRRELGSISATFEDDFQTLLSTTINASIGQFIIQPVVTGEDVKRGNKPHETPFLVFDKAEFDIPESVPAIDIAMTNYYYAKEVQWPVPKGSVFATTCPIRLSLDANTIDWMTLMGLHVGIDLIKKLRSLEDMMETMRKPSNIKSLLRVESNIPRIFFPKSFANRRERQSGVLIQAASIVITNTSVGQSKIVDEALPTLLRTNLFAHPTYFPNMQGDWPLVDVINHFLSFSQDPSRRPSLISIQVNDLWAGAVTDQLGLAHALPFLDAFSLNMWAVPGTATIPQRRKGLVWGAAIVDMNTPTIRLQLNDYTLRLLIAVSDGLAKLGQVGGEHMALLPKLGAPDLGLCLLMQQENIEISLILQEAEAGAKLGAEDALAVSNLSIAKESSLSGSLSGSVTSLTLGRDPLQPRSSSISSTSGVSSHGAVRSPLADNATTVTTTTSPYGTRAPLVPPSLYTPIAADNANWWQQSKYWRDTHDESEAEATDDEKETDVSGYESDEDVSPVLTDHDTDDTEWEAGSVAPFSWQQVGKSRRTVPLAQVQASLLTITLKSLQQYMMLSHGHMVMKTRLGHIVAKESKDVALSEVSDLPVQENDMDVGRPEYMDTILARFEMGEHSSNGGAPVMMANVRGLDLKVRHESVKRLQAILSRIEAIGSAAPAAPVNDVKLEEVSTGKLQSVPMVDIRVMNVSMRVKDAIEVMANQAGIAPAYQALNAGSPIKDLGLRIDGLAIQSNRNGIITVSALRDEENDEDEEIDAPTPQLVQRQLSVLNQRRVKLEQRIQQLHNRLQNAPPQTSQLQHGDQQRQLRQ</sequence>
<feature type="compositionally biased region" description="Low complexity" evidence="1">
    <location>
        <begin position="822"/>
        <end position="833"/>
    </location>
</feature>
<dbReference type="PANTHER" id="PTHR22774">
    <property type="entry name" value="CHOREIN N-TERMINAL DOMAIN-CONTAINING PROTEIN"/>
    <property type="match status" value="1"/>
</dbReference>